<sequence length="376" mass="41075">MFIWVTLLTLLQRIPTQLQWLIPTYDDKRDWLWLSRLAFHVKKATTSVFGVGEEAKAAKWEEETSTRMMRKINRTGKERNCLEGDIAKDVIVGKETGPRCRILFLGGRSFKFQEETVDQRGYRRLGVVERGSGLWRDVVLVGFEEKKVGGEGMTNGTIWGIEDLVQLMADLGGYLVGFLRGPQSKGPSTLGPSTKVNGLSSPQLNLGPCSNSSIAQVFGSLRDGVGSQWQINGTGGLLGGGMVSRSSLKEHRLPTRNLVGVQLAMKDRVVQLPSNEQMADKLDRGVAHASSSTPRSPLDQLVAEDLLSGGLVNTAMEAVGHDSISTLLGGDIVGDELPISGEEARPKVLMAMRWETMGAVDPDVLTFVHFVKDLLS</sequence>
<organism evidence="2 3">
    <name type="scientific">Camellia sinensis var. sinensis</name>
    <name type="common">China tea</name>
    <dbReference type="NCBI Taxonomy" id="542762"/>
    <lineage>
        <taxon>Eukaryota</taxon>
        <taxon>Viridiplantae</taxon>
        <taxon>Streptophyta</taxon>
        <taxon>Embryophyta</taxon>
        <taxon>Tracheophyta</taxon>
        <taxon>Spermatophyta</taxon>
        <taxon>Magnoliopsida</taxon>
        <taxon>eudicotyledons</taxon>
        <taxon>Gunneridae</taxon>
        <taxon>Pentapetalae</taxon>
        <taxon>asterids</taxon>
        <taxon>Ericales</taxon>
        <taxon>Theaceae</taxon>
        <taxon>Camellia</taxon>
    </lineage>
</organism>
<dbReference type="Proteomes" id="UP000306102">
    <property type="component" value="Unassembled WGS sequence"/>
</dbReference>
<dbReference type="EMBL" id="SDRB02002199">
    <property type="protein sequence ID" value="THG19944.1"/>
    <property type="molecule type" value="Genomic_DNA"/>
</dbReference>
<accession>A0A4S4EU09</accession>
<proteinExistence type="predicted"/>
<evidence type="ECO:0000313" key="3">
    <source>
        <dbReference type="Proteomes" id="UP000306102"/>
    </source>
</evidence>
<comment type="caution">
    <text evidence="2">The sequence shown here is derived from an EMBL/GenBank/DDBJ whole genome shotgun (WGS) entry which is preliminary data.</text>
</comment>
<feature type="signal peptide" evidence="1">
    <location>
        <begin position="1"/>
        <end position="16"/>
    </location>
</feature>
<reference evidence="2 3" key="1">
    <citation type="journal article" date="2018" name="Proc. Natl. Acad. Sci. U.S.A.">
        <title>Draft genome sequence of Camellia sinensis var. sinensis provides insights into the evolution of the tea genome and tea quality.</title>
        <authorList>
            <person name="Wei C."/>
            <person name="Yang H."/>
            <person name="Wang S."/>
            <person name="Zhao J."/>
            <person name="Liu C."/>
            <person name="Gao L."/>
            <person name="Xia E."/>
            <person name="Lu Y."/>
            <person name="Tai Y."/>
            <person name="She G."/>
            <person name="Sun J."/>
            <person name="Cao H."/>
            <person name="Tong W."/>
            <person name="Gao Q."/>
            <person name="Li Y."/>
            <person name="Deng W."/>
            <person name="Jiang X."/>
            <person name="Wang W."/>
            <person name="Chen Q."/>
            <person name="Zhang S."/>
            <person name="Li H."/>
            <person name="Wu J."/>
            <person name="Wang P."/>
            <person name="Li P."/>
            <person name="Shi C."/>
            <person name="Zheng F."/>
            <person name="Jian J."/>
            <person name="Huang B."/>
            <person name="Shan D."/>
            <person name="Shi M."/>
            <person name="Fang C."/>
            <person name="Yue Y."/>
            <person name="Li F."/>
            <person name="Li D."/>
            <person name="Wei S."/>
            <person name="Han B."/>
            <person name="Jiang C."/>
            <person name="Yin Y."/>
            <person name="Xia T."/>
            <person name="Zhang Z."/>
            <person name="Bennetzen J.L."/>
            <person name="Zhao S."/>
            <person name="Wan X."/>
        </authorList>
    </citation>
    <scope>NUCLEOTIDE SEQUENCE [LARGE SCALE GENOMIC DNA]</scope>
    <source>
        <strain evidence="3">cv. Shuchazao</strain>
        <tissue evidence="2">Leaf</tissue>
    </source>
</reference>
<feature type="chain" id="PRO_5020797827" evidence="1">
    <location>
        <begin position="17"/>
        <end position="376"/>
    </location>
</feature>
<evidence type="ECO:0000313" key="2">
    <source>
        <dbReference type="EMBL" id="THG19944.1"/>
    </source>
</evidence>
<keyword evidence="3" id="KW-1185">Reference proteome</keyword>
<name>A0A4S4EU09_CAMSN</name>
<gene>
    <name evidence="2" type="ORF">TEA_021565</name>
</gene>
<protein>
    <submittedName>
        <fullName evidence="2">Uncharacterized protein</fullName>
    </submittedName>
</protein>
<dbReference type="AlphaFoldDB" id="A0A4S4EU09"/>
<evidence type="ECO:0000256" key="1">
    <source>
        <dbReference type="SAM" id="SignalP"/>
    </source>
</evidence>
<keyword evidence="1" id="KW-0732">Signal</keyword>